<dbReference type="GO" id="GO:0001868">
    <property type="term" value="P:regulation of complement activation, lectin pathway"/>
    <property type="evidence" value="ECO:0007669"/>
    <property type="project" value="UniProtKB-ARBA"/>
</dbReference>
<evidence type="ECO:0000256" key="6">
    <source>
        <dbReference type="ARBA" id="ARBA00022723"/>
    </source>
</evidence>
<organism evidence="12 13">
    <name type="scientific">Xyrichtys novacula</name>
    <name type="common">Pearly razorfish</name>
    <name type="synonym">Hemipteronotus novacula</name>
    <dbReference type="NCBI Taxonomy" id="13765"/>
    <lineage>
        <taxon>Eukaryota</taxon>
        <taxon>Metazoa</taxon>
        <taxon>Chordata</taxon>
        <taxon>Craniata</taxon>
        <taxon>Vertebrata</taxon>
        <taxon>Euteleostomi</taxon>
        <taxon>Actinopterygii</taxon>
        <taxon>Neopterygii</taxon>
        <taxon>Teleostei</taxon>
        <taxon>Neoteleostei</taxon>
        <taxon>Acanthomorphata</taxon>
        <taxon>Eupercaria</taxon>
        <taxon>Labriformes</taxon>
        <taxon>Labridae</taxon>
        <taxon>Xyrichtys</taxon>
    </lineage>
</organism>
<dbReference type="InterPro" id="IPR008979">
    <property type="entry name" value="Galactose-bd-like_sf"/>
</dbReference>
<dbReference type="SMART" id="SM00607">
    <property type="entry name" value="FTP"/>
    <property type="match status" value="2"/>
</dbReference>
<accession>A0AAV1FPP5</accession>
<dbReference type="InterPro" id="IPR006585">
    <property type="entry name" value="FTP1"/>
</dbReference>
<keyword evidence="7" id="KW-0430">Lectin</keyword>
<feature type="domain" description="F5/8 type C" evidence="11">
    <location>
        <begin position="157"/>
        <end position="309"/>
    </location>
</feature>
<evidence type="ECO:0000313" key="13">
    <source>
        <dbReference type="Proteomes" id="UP001178508"/>
    </source>
</evidence>
<sequence length="312" mass="34132">MKRNIVVLLLPLLGICSAYTFKNVALRGKATQSHRYDHSFGSAYAAIDGNRDATFSAGSCTHTAQMTNPWWRLDLLDRYIITSIVITNRGDCCEERINGAEVHIGDSLQDNGVINPVAAVIEKIAAGSSLTLTPEDKMAGRYVTIVIPGTDKYLTLCEVEVFGYLAPTGENLALKGKASQSTMYQDGMASFAIDGNNDSLWSHKSCSHTNNNFAPWWRLDLIKTHKVFSVKITNRQNPEASTRLNGAELRIGDSLENNGNNNPRCAVINVSAGATVEFQCNGMDGRFVNVVIPGKEEYLTLCEVEVYGSVLD</sequence>
<dbReference type="InterPro" id="IPR000421">
    <property type="entry name" value="FA58C"/>
</dbReference>
<evidence type="ECO:0000256" key="3">
    <source>
        <dbReference type="ARBA" id="ARBA00010147"/>
    </source>
</evidence>
<dbReference type="Gene3D" id="2.60.120.260">
    <property type="entry name" value="Galactose-binding domain-like"/>
    <property type="match status" value="2"/>
</dbReference>
<keyword evidence="6" id="KW-0479">Metal-binding</keyword>
<dbReference type="GO" id="GO:0005576">
    <property type="term" value="C:extracellular region"/>
    <property type="evidence" value="ECO:0007669"/>
    <property type="project" value="UniProtKB-SubCell"/>
</dbReference>
<evidence type="ECO:0000256" key="10">
    <source>
        <dbReference type="SAM" id="SignalP"/>
    </source>
</evidence>
<dbReference type="PANTHER" id="PTHR45713">
    <property type="entry name" value="FTP DOMAIN-CONTAINING PROTEIN"/>
    <property type="match status" value="1"/>
</dbReference>
<comment type="similarity">
    <text evidence="3">Belongs to the fucolectin family.</text>
</comment>
<evidence type="ECO:0000256" key="8">
    <source>
        <dbReference type="ARBA" id="ARBA00022837"/>
    </source>
</evidence>
<feature type="chain" id="PRO_5043774068" evidence="10">
    <location>
        <begin position="21"/>
        <end position="312"/>
    </location>
</feature>
<keyword evidence="5" id="KW-0964">Secreted</keyword>
<protein>
    <submittedName>
        <fullName evidence="12">Pentraxin fusion protein-like</fullName>
    </submittedName>
</protein>
<feature type="signal peptide" evidence="10">
    <location>
        <begin position="1"/>
        <end position="20"/>
    </location>
</feature>
<gene>
    <name evidence="12" type="ORF">XNOV1_A037256</name>
</gene>
<evidence type="ECO:0000256" key="1">
    <source>
        <dbReference type="ARBA" id="ARBA00002219"/>
    </source>
</evidence>
<keyword evidence="8" id="KW-0106">Calcium</keyword>
<keyword evidence="13" id="KW-1185">Reference proteome</keyword>
<dbReference type="GO" id="GO:0046872">
    <property type="term" value="F:metal ion binding"/>
    <property type="evidence" value="ECO:0007669"/>
    <property type="project" value="UniProtKB-KW"/>
</dbReference>
<evidence type="ECO:0000256" key="7">
    <source>
        <dbReference type="ARBA" id="ARBA00022734"/>
    </source>
</evidence>
<dbReference type="AlphaFoldDB" id="A0AAV1FPP5"/>
<dbReference type="PANTHER" id="PTHR45713:SF8">
    <property type="entry name" value="SI:CH211-215K15.4"/>
    <property type="match status" value="1"/>
</dbReference>
<dbReference type="GO" id="GO:0010185">
    <property type="term" value="P:regulation of cellular defense response"/>
    <property type="evidence" value="ECO:0007669"/>
    <property type="project" value="UniProtKB-ARBA"/>
</dbReference>
<evidence type="ECO:0000256" key="9">
    <source>
        <dbReference type="ARBA" id="ARBA00023157"/>
    </source>
</evidence>
<comment type="subcellular location">
    <subcellularLocation>
        <location evidence="2">Secreted</location>
    </subcellularLocation>
</comment>
<dbReference type="PROSITE" id="PS50022">
    <property type="entry name" value="FA58C_3"/>
    <property type="match status" value="1"/>
</dbReference>
<dbReference type="GO" id="GO:0042806">
    <property type="term" value="F:fucose binding"/>
    <property type="evidence" value="ECO:0007669"/>
    <property type="project" value="UniProtKB-ARBA"/>
</dbReference>
<dbReference type="Pfam" id="PF22633">
    <property type="entry name" value="F5_F8_type_C_2"/>
    <property type="match status" value="2"/>
</dbReference>
<dbReference type="SUPFAM" id="SSF49785">
    <property type="entry name" value="Galactose-binding domain-like"/>
    <property type="match status" value="2"/>
</dbReference>
<keyword evidence="10" id="KW-0732">Signal</keyword>
<evidence type="ECO:0000313" key="12">
    <source>
        <dbReference type="EMBL" id="CAJ1063010.1"/>
    </source>
</evidence>
<comment type="subunit">
    <text evidence="4">Homotrimer.</text>
</comment>
<evidence type="ECO:0000256" key="2">
    <source>
        <dbReference type="ARBA" id="ARBA00004613"/>
    </source>
</evidence>
<dbReference type="Proteomes" id="UP001178508">
    <property type="component" value="Chromosome 8"/>
</dbReference>
<keyword evidence="9" id="KW-1015">Disulfide bond</keyword>
<evidence type="ECO:0000256" key="4">
    <source>
        <dbReference type="ARBA" id="ARBA00011233"/>
    </source>
</evidence>
<name>A0AAV1FPP5_XYRNO</name>
<proteinExistence type="inferred from homology"/>
<comment type="function">
    <text evidence="1">Acts as a defensive agent. Recognizes blood group fucosylated oligosaccharides including A, B, H and Lewis B-type antigens. Does not recognize Lewis A antigen and has low affinity for monovalent haptens.</text>
</comment>
<reference evidence="12" key="1">
    <citation type="submission" date="2023-08" db="EMBL/GenBank/DDBJ databases">
        <authorList>
            <person name="Alioto T."/>
            <person name="Alioto T."/>
            <person name="Gomez Garrido J."/>
        </authorList>
    </citation>
    <scope>NUCLEOTIDE SEQUENCE</scope>
</reference>
<dbReference type="InterPro" id="IPR051941">
    <property type="entry name" value="BG_Antigen-Binding_Lectin"/>
</dbReference>
<evidence type="ECO:0000259" key="11">
    <source>
        <dbReference type="PROSITE" id="PS50022"/>
    </source>
</evidence>
<dbReference type="EMBL" id="OY660871">
    <property type="protein sequence ID" value="CAJ1063010.1"/>
    <property type="molecule type" value="Genomic_DNA"/>
</dbReference>
<evidence type="ECO:0000256" key="5">
    <source>
        <dbReference type="ARBA" id="ARBA00022525"/>
    </source>
</evidence>